<keyword evidence="1" id="KW-0732">Signal</keyword>
<comment type="caution">
    <text evidence="3">The sequence shown here is derived from an EMBL/GenBank/DDBJ whole genome shotgun (WGS) entry which is preliminary data.</text>
</comment>
<feature type="signal peptide" evidence="1">
    <location>
        <begin position="1"/>
        <end position="22"/>
    </location>
</feature>
<name>A0A7X0EUW7_9PSED</name>
<dbReference type="SUPFAM" id="SSF53850">
    <property type="entry name" value="Periplasmic binding protein-like II"/>
    <property type="match status" value="1"/>
</dbReference>
<dbReference type="RefSeq" id="WP_184683128.1">
    <property type="nucleotide sequence ID" value="NZ_JACHLL010000003.1"/>
</dbReference>
<dbReference type="Proteomes" id="UP000557193">
    <property type="component" value="Unassembled WGS sequence"/>
</dbReference>
<dbReference type="Pfam" id="PF00497">
    <property type="entry name" value="SBP_bac_3"/>
    <property type="match status" value="1"/>
</dbReference>
<dbReference type="InterPro" id="IPR001638">
    <property type="entry name" value="Solute-binding_3/MltF_N"/>
</dbReference>
<proteinExistence type="predicted"/>
<organism evidence="3 4">
    <name type="scientific">Pseudomonas fluvialis</name>
    <dbReference type="NCBI Taxonomy" id="1793966"/>
    <lineage>
        <taxon>Bacteria</taxon>
        <taxon>Pseudomonadati</taxon>
        <taxon>Pseudomonadota</taxon>
        <taxon>Gammaproteobacteria</taxon>
        <taxon>Pseudomonadales</taxon>
        <taxon>Pseudomonadaceae</taxon>
        <taxon>Pseudomonas</taxon>
    </lineage>
</organism>
<dbReference type="PANTHER" id="PTHR38834">
    <property type="entry name" value="PERIPLASMIC SUBSTRATE BINDING PROTEIN FAMILY 3"/>
    <property type="match status" value="1"/>
</dbReference>
<dbReference type="EMBL" id="JACHLL010000003">
    <property type="protein sequence ID" value="MBB6341976.1"/>
    <property type="molecule type" value="Genomic_DNA"/>
</dbReference>
<evidence type="ECO:0000313" key="4">
    <source>
        <dbReference type="Proteomes" id="UP000557193"/>
    </source>
</evidence>
<feature type="domain" description="Solute-binding protein family 3/N-terminal" evidence="2">
    <location>
        <begin position="29"/>
        <end position="246"/>
    </location>
</feature>
<accession>A0A7X0EUW7</accession>
<evidence type="ECO:0000256" key="1">
    <source>
        <dbReference type="SAM" id="SignalP"/>
    </source>
</evidence>
<keyword evidence="4" id="KW-1185">Reference proteome</keyword>
<feature type="chain" id="PRO_5030881736" evidence="1">
    <location>
        <begin position="23"/>
        <end position="252"/>
    </location>
</feature>
<sequence length="252" mass="28127">MPHRLSCCTALLLSILCALSQAEPLQLYTEEYPPVSFSIEGRAEGMASELVRELLSRLGEPGQISVVPWARGYHTVQQTPNTALFATIRNAEREPLFQWVGPILLAQDSFYALKDSGIQLQDLTDAAKAGPIAVPRDWFTYQELHNLGLQNLLGVTEPEQMFKLLKRGRVKLIVADNLSFYSAGVAAQQVDYLKASDVEVALPYRASLGYITFWPGTDPAVIQRWQSELDAMKADGSFSRIYQRWLPGEPEP</sequence>
<evidence type="ECO:0000313" key="3">
    <source>
        <dbReference type="EMBL" id="MBB6341976.1"/>
    </source>
</evidence>
<dbReference type="Gene3D" id="3.40.190.10">
    <property type="entry name" value="Periplasmic binding protein-like II"/>
    <property type="match status" value="2"/>
</dbReference>
<dbReference type="PANTHER" id="PTHR38834:SF3">
    <property type="entry name" value="SOLUTE-BINDING PROTEIN FAMILY 3_N-TERMINAL DOMAIN-CONTAINING PROTEIN"/>
    <property type="match status" value="1"/>
</dbReference>
<reference evidence="3 4" key="1">
    <citation type="submission" date="2020-08" db="EMBL/GenBank/DDBJ databases">
        <title>Functional genomics of gut bacteria from endangered species of beetles.</title>
        <authorList>
            <person name="Carlos-Shanley C."/>
        </authorList>
    </citation>
    <scope>NUCLEOTIDE SEQUENCE [LARGE SCALE GENOMIC DNA]</scope>
    <source>
        <strain evidence="3 4">S00202</strain>
    </source>
</reference>
<gene>
    <name evidence="3" type="ORF">HNP49_002144</name>
</gene>
<evidence type="ECO:0000259" key="2">
    <source>
        <dbReference type="Pfam" id="PF00497"/>
    </source>
</evidence>
<protein>
    <submittedName>
        <fullName evidence="3">Polar amino acid transport system substrate-binding protein</fullName>
    </submittedName>
</protein>
<dbReference type="AlphaFoldDB" id="A0A7X0EUW7"/>